<comment type="subcellular location">
    <subcellularLocation>
        <location evidence="1 9">Mitochondrion</location>
    </subcellularLocation>
</comment>
<dbReference type="InterPro" id="IPR031691">
    <property type="entry name" value="LIAS_N"/>
</dbReference>
<dbReference type="CDD" id="cd01335">
    <property type="entry name" value="Radical_SAM"/>
    <property type="match status" value="1"/>
</dbReference>
<feature type="binding site" evidence="9">
    <location>
        <position position="137"/>
    </location>
    <ligand>
        <name>[4Fe-4S] cluster</name>
        <dbReference type="ChEBI" id="CHEBI:49883"/>
        <label>2</label>
        <note>4Fe-4S-S-AdoMet</note>
    </ligand>
</feature>
<dbReference type="PANTHER" id="PTHR10949:SF0">
    <property type="entry name" value="LIPOYL SYNTHASE, MITOCHONDRIAL"/>
    <property type="match status" value="1"/>
</dbReference>
<keyword evidence="2 9" id="KW-0004">4Fe-4S</keyword>
<evidence type="ECO:0000256" key="7">
    <source>
        <dbReference type="ARBA" id="ARBA00023014"/>
    </source>
</evidence>
<feature type="domain" description="Radical SAM core" evidence="10">
    <location>
        <begin position="120"/>
        <end position="341"/>
    </location>
</feature>
<dbReference type="InterPro" id="IPR058240">
    <property type="entry name" value="rSAM_sf"/>
</dbReference>
<comment type="pathway">
    <text evidence="9">Protein modification; protein lipoylation via endogenous pathway; protein N(6)-(lipoyl)lysine from octanoyl-[acyl-carrier-protein]: step 2/2.</text>
</comment>
<dbReference type="HAMAP" id="MF_00206">
    <property type="entry name" value="Lipoyl_synth"/>
    <property type="match status" value="1"/>
</dbReference>
<evidence type="ECO:0000256" key="9">
    <source>
        <dbReference type="HAMAP-Rule" id="MF_03123"/>
    </source>
</evidence>
<dbReference type="NCBIfam" id="NF004019">
    <property type="entry name" value="PRK05481.1"/>
    <property type="match status" value="1"/>
</dbReference>
<dbReference type="Pfam" id="PF16881">
    <property type="entry name" value="LIAS_N"/>
    <property type="match status" value="1"/>
</dbReference>
<dbReference type="Pfam" id="PF04055">
    <property type="entry name" value="Radical_SAM"/>
    <property type="match status" value="1"/>
</dbReference>
<comment type="function">
    <text evidence="9">Catalyzes the radical-mediated insertion of two sulfur atoms into the C-6 and C-8 positions of the octanoyl moiety bound to the lipoyl domains of lipoate-dependent enzymes, thereby converting the octanoylated domains into lipoylated derivatives.</text>
</comment>
<keyword evidence="9" id="KW-0496">Mitochondrion</keyword>
<dbReference type="SFLD" id="SFLDS00029">
    <property type="entry name" value="Radical_SAM"/>
    <property type="match status" value="1"/>
</dbReference>
<evidence type="ECO:0000256" key="2">
    <source>
        <dbReference type="ARBA" id="ARBA00022485"/>
    </source>
</evidence>
<keyword evidence="4 9" id="KW-0949">S-adenosyl-L-methionine</keyword>
<keyword evidence="3 9" id="KW-0808">Transferase</keyword>
<comment type="catalytic activity">
    <reaction evidence="8 9">
        <text>[[Fe-S] cluster scaffold protein carrying a second [4Fe-4S](2+) cluster] + N(6)-octanoyl-L-lysyl-[protein] + 2 oxidized [2Fe-2S]-[ferredoxin] + 2 S-adenosyl-L-methionine + 4 H(+) = [[Fe-S] cluster scaffold protein] + N(6)-[(R)-dihydrolipoyl]-L-lysyl-[protein] + 4 Fe(3+) + 2 hydrogen sulfide + 2 5'-deoxyadenosine + 2 L-methionine + 2 reduced [2Fe-2S]-[ferredoxin]</text>
        <dbReference type="Rhea" id="RHEA:16585"/>
        <dbReference type="Rhea" id="RHEA-COMP:9928"/>
        <dbReference type="Rhea" id="RHEA-COMP:10000"/>
        <dbReference type="Rhea" id="RHEA-COMP:10001"/>
        <dbReference type="Rhea" id="RHEA-COMP:10475"/>
        <dbReference type="Rhea" id="RHEA-COMP:14568"/>
        <dbReference type="Rhea" id="RHEA-COMP:14569"/>
        <dbReference type="ChEBI" id="CHEBI:15378"/>
        <dbReference type="ChEBI" id="CHEBI:17319"/>
        <dbReference type="ChEBI" id="CHEBI:29034"/>
        <dbReference type="ChEBI" id="CHEBI:29919"/>
        <dbReference type="ChEBI" id="CHEBI:33722"/>
        <dbReference type="ChEBI" id="CHEBI:33737"/>
        <dbReference type="ChEBI" id="CHEBI:33738"/>
        <dbReference type="ChEBI" id="CHEBI:57844"/>
        <dbReference type="ChEBI" id="CHEBI:59789"/>
        <dbReference type="ChEBI" id="CHEBI:78809"/>
        <dbReference type="ChEBI" id="CHEBI:83100"/>
        <dbReference type="EC" id="2.8.1.8"/>
    </reaction>
</comment>
<evidence type="ECO:0000259" key="10">
    <source>
        <dbReference type="PROSITE" id="PS51918"/>
    </source>
</evidence>
<dbReference type="InterPro" id="IPR013785">
    <property type="entry name" value="Aldolase_TIM"/>
</dbReference>
<comment type="cofactor">
    <cofactor evidence="9">
        <name>[4Fe-4S] cluster</name>
        <dbReference type="ChEBI" id="CHEBI:49883"/>
    </cofactor>
    <text evidence="9">Binds 2 [4Fe-4S] clusters per subunit. One cluster is coordinated with 3 cysteines and an exchangeable S-adenosyl-L-methionine.</text>
</comment>
<dbReference type="EC" id="2.8.1.8" evidence="9"/>
<accession>A0ABN8PTE6</accession>
<dbReference type="PIRSF" id="PIRSF005963">
    <property type="entry name" value="Lipoyl_synth"/>
    <property type="match status" value="1"/>
</dbReference>
<evidence type="ECO:0000313" key="11">
    <source>
        <dbReference type="EMBL" id="CAH3148392.1"/>
    </source>
</evidence>
<comment type="caution">
    <text evidence="11">The sequence shown here is derived from an EMBL/GenBank/DDBJ whole genome shotgun (WGS) entry which is preliminary data.</text>
</comment>
<feature type="binding site" evidence="9">
    <location>
        <position position="141"/>
    </location>
    <ligand>
        <name>[4Fe-4S] cluster</name>
        <dbReference type="ChEBI" id="CHEBI:49883"/>
        <label>2</label>
        <note>4Fe-4S-S-AdoMet</note>
    </ligand>
</feature>
<dbReference type="SFLD" id="SFLDG01058">
    <property type="entry name" value="lipoyl_synthase_like"/>
    <property type="match status" value="1"/>
</dbReference>
<evidence type="ECO:0000256" key="6">
    <source>
        <dbReference type="ARBA" id="ARBA00023004"/>
    </source>
</evidence>
<feature type="binding site" evidence="9">
    <location>
        <position position="144"/>
    </location>
    <ligand>
        <name>[4Fe-4S] cluster</name>
        <dbReference type="ChEBI" id="CHEBI:49883"/>
        <label>2</label>
        <note>4Fe-4S-S-AdoMet</note>
    </ligand>
</feature>
<evidence type="ECO:0000256" key="3">
    <source>
        <dbReference type="ARBA" id="ARBA00022679"/>
    </source>
</evidence>
<sequence>MATMNRVLQLKPRHFFSVSKALERNALSCSCRLKSSLSPDKKNFISEGPSLEEFILGEASPRENPYKRKKGQRLRLPPWLKREIPFGKNYNRLKETLTELNLSTVCEEAKCPNIGECWGGGKHETATATIMILGDQCTRGCRFCSVKTNKKPPPPDPNEPANTAEAIRRWGLDYIVITSVDRDDLPDGGAAHFAETVTQIKERSTNILVECLTGDFRGDLKGVETVVKSGLDVYAHNVETVDRLQLLVRDLRANYKQSLEVLKHVKRIQPNMVTKSSLMLGLGETDDEVLQAMKDLREAKVDCVTLGQYMQPTKLHLKVTEYITPEKFKHWETVGNELGFAYTASGPLVRSSYKAGEFFLTNLLKTRGSEVTET</sequence>
<dbReference type="EMBL" id="CALNXK010000083">
    <property type="protein sequence ID" value="CAH3148392.1"/>
    <property type="molecule type" value="Genomic_DNA"/>
</dbReference>
<dbReference type="NCBIfam" id="NF009544">
    <property type="entry name" value="PRK12928.1"/>
    <property type="match status" value="1"/>
</dbReference>
<dbReference type="Proteomes" id="UP001159405">
    <property type="component" value="Unassembled WGS sequence"/>
</dbReference>
<keyword evidence="12" id="KW-1185">Reference proteome</keyword>
<evidence type="ECO:0000256" key="4">
    <source>
        <dbReference type="ARBA" id="ARBA00022691"/>
    </source>
</evidence>
<comment type="similarity">
    <text evidence="9">Belongs to the radical SAM superfamily. Lipoyl synthase family.</text>
</comment>
<keyword evidence="5 9" id="KW-0479">Metal-binding</keyword>
<evidence type="ECO:0000313" key="12">
    <source>
        <dbReference type="Proteomes" id="UP001159405"/>
    </source>
</evidence>
<dbReference type="InterPro" id="IPR006638">
    <property type="entry name" value="Elp3/MiaA/NifB-like_rSAM"/>
</dbReference>
<dbReference type="InterPro" id="IPR003698">
    <property type="entry name" value="Lipoyl_synth"/>
</dbReference>
<feature type="binding site" evidence="9">
    <location>
        <position position="111"/>
    </location>
    <ligand>
        <name>[4Fe-4S] cluster</name>
        <dbReference type="ChEBI" id="CHEBI:49883"/>
        <label>1</label>
    </ligand>
</feature>
<organism evidence="11 12">
    <name type="scientific">Porites lobata</name>
    <dbReference type="NCBI Taxonomy" id="104759"/>
    <lineage>
        <taxon>Eukaryota</taxon>
        <taxon>Metazoa</taxon>
        <taxon>Cnidaria</taxon>
        <taxon>Anthozoa</taxon>
        <taxon>Hexacorallia</taxon>
        <taxon>Scleractinia</taxon>
        <taxon>Fungiina</taxon>
        <taxon>Poritidae</taxon>
        <taxon>Porites</taxon>
    </lineage>
</organism>
<dbReference type="SMART" id="SM00729">
    <property type="entry name" value="Elp3"/>
    <property type="match status" value="1"/>
</dbReference>
<feature type="binding site" evidence="9">
    <location>
        <position position="117"/>
    </location>
    <ligand>
        <name>[4Fe-4S] cluster</name>
        <dbReference type="ChEBI" id="CHEBI:49883"/>
        <label>1</label>
    </ligand>
</feature>
<reference evidence="11 12" key="1">
    <citation type="submission" date="2022-05" db="EMBL/GenBank/DDBJ databases">
        <authorList>
            <consortium name="Genoscope - CEA"/>
            <person name="William W."/>
        </authorList>
    </citation>
    <scope>NUCLEOTIDE SEQUENCE [LARGE SCALE GENOMIC DNA]</scope>
</reference>
<dbReference type="Gene3D" id="3.20.20.70">
    <property type="entry name" value="Aldolase class I"/>
    <property type="match status" value="1"/>
</dbReference>
<feature type="binding site" evidence="9">
    <location>
        <position position="106"/>
    </location>
    <ligand>
        <name>[4Fe-4S] cluster</name>
        <dbReference type="ChEBI" id="CHEBI:49883"/>
        <label>1</label>
    </ligand>
</feature>
<dbReference type="NCBIfam" id="TIGR00510">
    <property type="entry name" value="lipA"/>
    <property type="match status" value="1"/>
</dbReference>
<dbReference type="PANTHER" id="PTHR10949">
    <property type="entry name" value="LIPOYL SYNTHASE"/>
    <property type="match status" value="1"/>
</dbReference>
<gene>
    <name evidence="11" type="ORF">PLOB_00046589</name>
</gene>
<dbReference type="SFLD" id="SFLDF00271">
    <property type="entry name" value="lipoyl_synthase"/>
    <property type="match status" value="1"/>
</dbReference>
<dbReference type="PROSITE" id="PS51918">
    <property type="entry name" value="RADICAL_SAM"/>
    <property type="match status" value="1"/>
</dbReference>
<proteinExistence type="inferred from homology"/>
<keyword evidence="6 9" id="KW-0408">Iron</keyword>
<protein>
    <recommendedName>
        <fullName evidence="9">Lipoyl synthase, mitochondrial</fullName>
        <ecNumber evidence="9">2.8.1.8</ecNumber>
    </recommendedName>
    <alternativeName>
        <fullName evidence="9">Lipoate synthase</fullName>
        <shortName evidence="9">LS</shortName>
        <shortName evidence="9">Lip-syn</shortName>
    </alternativeName>
    <alternativeName>
        <fullName evidence="9">Lipoic acid synthase</fullName>
    </alternativeName>
</protein>
<evidence type="ECO:0000256" key="8">
    <source>
        <dbReference type="ARBA" id="ARBA00047326"/>
    </source>
</evidence>
<dbReference type="InterPro" id="IPR007197">
    <property type="entry name" value="rSAM"/>
</dbReference>
<evidence type="ECO:0000256" key="1">
    <source>
        <dbReference type="ARBA" id="ARBA00004173"/>
    </source>
</evidence>
<evidence type="ECO:0000256" key="5">
    <source>
        <dbReference type="ARBA" id="ARBA00022723"/>
    </source>
</evidence>
<dbReference type="SUPFAM" id="SSF102114">
    <property type="entry name" value="Radical SAM enzymes"/>
    <property type="match status" value="1"/>
</dbReference>
<name>A0ABN8PTE6_9CNID</name>
<keyword evidence="7 9" id="KW-0411">Iron-sulfur</keyword>
<feature type="binding site" evidence="9">
    <location>
        <position position="352"/>
    </location>
    <ligand>
        <name>[4Fe-4S] cluster</name>
        <dbReference type="ChEBI" id="CHEBI:49883"/>
        <label>1</label>
    </ligand>
</feature>